<accession>A0A1X0XL94</accession>
<comment type="caution">
    <text evidence="1">The sequence shown here is derived from an EMBL/GenBank/DDBJ whole genome shotgun (WGS) entry which is preliminary data.</text>
</comment>
<dbReference type="Proteomes" id="UP000193136">
    <property type="component" value="Unassembled WGS sequence"/>
</dbReference>
<organism evidence="1 2">
    <name type="scientific">Geothermobacter hydrogeniphilus</name>
    <dbReference type="NCBI Taxonomy" id="1969733"/>
    <lineage>
        <taxon>Bacteria</taxon>
        <taxon>Pseudomonadati</taxon>
        <taxon>Thermodesulfobacteriota</taxon>
        <taxon>Desulfuromonadia</taxon>
        <taxon>Desulfuromonadales</taxon>
        <taxon>Geothermobacteraceae</taxon>
        <taxon>Geothermobacter</taxon>
    </lineage>
</organism>
<keyword evidence="2" id="KW-1185">Reference proteome</keyword>
<sequence>MKTLTSEDIILQMVQMELQAMHFYQHAAGCLQDEDARFHFELLADEELEHARSFHALLPSPEAVSFEEMEQAPPQPCDEVDCAALAGFNQLQALEMALRLERKVEQDLRRRCETINDAQARAVLEKNIYSTEGHALLIAEDLERLRSSGTGS</sequence>
<evidence type="ECO:0000313" key="2">
    <source>
        <dbReference type="Proteomes" id="UP000193136"/>
    </source>
</evidence>
<gene>
    <name evidence="1" type="ORF">B5V00_16240</name>
</gene>
<dbReference type="Gene3D" id="1.20.1260.10">
    <property type="match status" value="1"/>
</dbReference>
<dbReference type="OrthoDB" id="5402121at2"/>
<name>A0A1X0XL94_9BACT</name>
<dbReference type="InterPro" id="IPR012347">
    <property type="entry name" value="Ferritin-like"/>
</dbReference>
<evidence type="ECO:0000313" key="1">
    <source>
        <dbReference type="EMBL" id="ORJ53674.1"/>
    </source>
</evidence>
<dbReference type="InterPro" id="IPR009078">
    <property type="entry name" value="Ferritin-like_SF"/>
</dbReference>
<reference evidence="1 2" key="1">
    <citation type="submission" date="2017-03" db="EMBL/GenBank/DDBJ databases">
        <title>Genome sequence of Geothermobacter sp. EPR-M, Deep-Sea Iron Reducer.</title>
        <authorList>
            <person name="Tully B."/>
            <person name="Savalia P."/>
            <person name="Abuyen K."/>
            <person name="Baughan C."/>
            <person name="Romero E."/>
            <person name="Ronkowski C."/>
            <person name="Torres B."/>
            <person name="Tremblay J."/>
            <person name="Trujillo A."/>
            <person name="Tyler M."/>
            <person name="Perez-Rodriguez I."/>
            <person name="Amend J."/>
        </authorList>
    </citation>
    <scope>NUCLEOTIDE SEQUENCE [LARGE SCALE GENOMIC DNA]</scope>
    <source>
        <strain evidence="1 2">EPR-M</strain>
    </source>
</reference>
<dbReference type="SUPFAM" id="SSF47240">
    <property type="entry name" value="Ferritin-like"/>
    <property type="match status" value="1"/>
</dbReference>
<dbReference type="AlphaFoldDB" id="A0A1X0XL94"/>
<dbReference type="STRING" id="1969733.B5V00_16240"/>
<protein>
    <recommendedName>
        <fullName evidence="3">Rubrerythrin</fullName>
    </recommendedName>
</protein>
<dbReference type="RefSeq" id="WP_085011859.1">
    <property type="nucleotide sequence ID" value="NZ_NAAD01000036.1"/>
</dbReference>
<evidence type="ECO:0008006" key="3">
    <source>
        <dbReference type="Google" id="ProtNLM"/>
    </source>
</evidence>
<dbReference type="EMBL" id="NAAD01000036">
    <property type="protein sequence ID" value="ORJ53674.1"/>
    <property type="molecule type" value="Genomic_DNA"/>
</dbReference>
<proteinExistence type="predicted"/>